<evidence type="ECO:0008006" key="3">
    <source>
        <dbReference type="Google" id="ProtNLM"/>
    </source>
</evidence>
<reference evidence="1 2" key="1">
    <citation type="submission" date="2017-09" db="EMBL/GenBank/DDBJ databases">
        <title>Sequencing the genomes of two abundant thermophiles in Great Basin hot springs: Thermocrinis jamiesonii and novel Chloroflexi Thermoflexus hugenholtzii.</title>
        <authorList>
            <person name="Hedlund B."/>
        </authorList>
    </citation>
    <scope>NUCLEOTIDE SEQUENCE [LARGE SCALE GENOMIC DNA]</scope>
    <source>
        <strain evidence="1 2">G233</strain>
    </source>
</reference>
<dbReference type="PANTHER" id="PTHR28055">
    <property type="entry name" value="ALTERED INHERITANCE OF MITOCHONDRIA PROTEIN 41, MITOCHONDRIAL"/>
    <property type="match status" value="1"/>
</dbReference>
<dbReference type="InterPro" id="IPR003789">
    <property type="entry name" value="Asn/Gln_tRNA_amidoTrase-B-like"/>
</dbReference>
<dbReference type="SUPFAM" id="SSF89095">
    <property type="entry name" value="GatB/YqeY motif"/>
    <property type="match status" value="1"/>
</dbReference>
<name>A0A2A9HBW3_TEPT2</name>
<dbReference type="RefSeq" id="WP_098504784.1">
    <property type="nucleotide sequence ID" value="NZ_PDJQ01000001.1"/>
</dbReference>
<dbReference type="InterPro" id="IPR042184">
    <property type="entry name" value="YqeY/Aim41_N"/>
</dbReference>
<dbReference type="GO" id="GO:0016884">
    <property type="term" value="F:carbon-nitrogen ligase activity, with glutamine as amido-N-donor"/>
    <property type="evidence" value="ECO:0007669"/>
    <property type="project" value="InterPro"/>
</dbReference>
<proteinExistence type="predicted"/>
<dbReference type="EMBL" id="PDJQ01000001">
    <property type="protein sequence ID" value="PFG73477.1"/>
    <property type="molecule type" value="Genomic_DNA"/>
</dbReference>
<accession>A0A2A9HBW3</accession>
<dbReference type="Gene3D" id="1.10.10.410">
    <property type="match status" value="1"/>
</dbReference>
<dbReference type="Pfam" id="PF09424">
    <property type="entry name" value="YqeY"/>
    <property type="match status" value="1"/>
</dbReference>
<dbReference type="AlphaFoldDB" id="A0A2A9HBW3"/>
<sequence length="165" mass="18122">MSLRDRIQADLADAMRTRDETRKSTLRMLLSAIKNAEIRTPPAGATDEELARMAELPPLVLDDAAVLALIQKQIKQRKESIEQFAKAGRQDLVEKESAEVAVLESYLPQQASRDEIEAAARRVIAETGASSPRDLGKVMPVLTREFAGRADGRTINDVVRSLLAG</sequence>
<evidence type="ECO:0000313" key="1">
    <source>
        <dbReference type="EMBL" id="PFG73477.1"/>
    </source>
</evidence>
<dbReference type="InterPro" id="IPR019004">
    <property type="entry name" value="YqeY/Aim41"/>
</dbReference>
<evidence type="ECO:0000313" key="2">
    <source>
        <dbReference type="Proteomes" id="UP000223071"/>
    </source>
</evidence>
<dbReference type="PANTHER" id="PTHR28055:SF1">
    <property type="entry name" value="ALTERED INHERITANCE OF MITOCHONDRIA PROTEIN 41, MITOCHONDRIAL"/>
    <property type="match status" value="1"/>
</dbReference>
<comment type="caution">
    <text evidence="1">The sequence shown here is derived from an EMBL/GenBank/DDBJ whole genome shotgun (WGS) entry which is preliminary data.</text>
</comment>
<organism evidence="1 2">
    <name type="scientific">Tepidiforma thermophila (strain KCTC 52669 / CGMCC 1.13589 / G233)</name>
    <dbReference type="NCBI Taxonomy" id="2761530"/>
    <lineage>
        <taxon>Bacteria</taxon>
        <taxon>Bacillati</taxon>
        <taxon>Chloroflexota</taxon>
        <taxon>Tepidiformia</taxon>
        <taxon>Tepidiformales</taxon>
        <taxon>Tepidiformaceae</taxon>
        <taxon>Tepidiforma</taxon>
    </lineage>
</organism>
<dbReference type="InterPro" id="IPR023168">
    <property type="entry name" value="GatB_Yqey_C_2"/>
</dbReference>
<gene>
    <name evidence="1" type="ORF">A9A59_0675</name>
</gene>
<keyword evidence="2" id="KW-1185">Reference proteome</keyword>
<dbReference type="Gene3D" id="1.10.1510.10">
    <property type="entry name" value="Uncharacterised protein YqeY/AIM41 PF09424, N-terminal domain"/>
    <property type="match status" value="1"/>
</dbReference>
<dbReference type="Proteomes" id="UP000223071">
    <property type="component" value="Unassembled WGS sequence"/>
</dbReference>
<protein>
    <recommendedName>
        <fullName evidence="3">GatB/YqeY domain-containing protein</fullName>
    </recommendedName>
</protein>